<dbReference type="Gene3D" id="3.40.50.150">
    <property type="entry name" value="Vaccinia Virus protein VP39"/>
    <property type="match status" value="1"/>
</dbReference>
<keyword evidence="5 6" id="KW-0949">S-adenosyl-L-methionine</keyword>
<accession>A0ABR8KR19</accession>
<dbReference type="EMBL" id="JACXLC010000001">
    <property type="protein sequence ID" value="MBD2843216.1"/>
    <property type="molecule type" value="Genomic_DNA"/>
</dbReference>
<name>A0ABR8KR19_9SPHN</name>
<comment type="function">
    <text evidence="6">Specifically methylates the N7 position of guanine in position 527 of 16S rRNA.</text>
</comment>
<dbReference type="Pfam" id="PF02527">
    <property type="entry name" value="GidB"/>
    <property type="match status" value="1"/>
</dbReference>
<evidence type="ECO:0000313" key="8">
    <source>
        <dbReference type="Proteomes" id="UP000635384"/>
    </source>
</evidence>
<dbReference type="PANTHER" id="PTHR31760:SF0">
    <property type="entry name" value="S-ADENOSYL-L-METHIONINE-DEPENDENT METHYLTRANSFERASES SUPERFAMILY PROTEIN"/>
    <property type="match status" value="1"/>
</dbReference>
<evidence type="ECO:0000256" key="4">
    <source>
        <dbReference type="ARBA" id="ARBA00022679"/>
    </source>
</evidence>
<comment type="caution">
    <text evidence="6">Lacks conserved residue(s) required for the propagation of feature annotation.</text>
</comment>
<gene>
    <name evidence="6 7" type="primary">rsmG</name>
    <name evidence="7" type="ORF">IB285_13220</name>
</gene>
<proteinExistence type="inferred from homology"/>
<dbReference type="Proteomes" id="UP000635384">
    <property type="component" value="Unassembled WGS sequence"/>
</dbReference>
<dbReference type="GO" id="GO:0008168">
    <property type="term" value="F:methyltransferase activity"/>
    <property type="evidence" value="ECO:0007669"/>
    <property type="project" value="UniProtKB-KW"/>
</dbReference>
<dbReference type="InterPro" id="IPR029063">
    <property type="entry name" value="SAM-dependent_MTases_sf"/>
</dbReference>
<feature type="binding site" evidence="6">
    <location>
        <begin position="131"/>
        <end position="132"/>
    </location>
    <ligand>
        <name>S-adenosyl-L-methionine</name>
        <dbReference type="ChEBI" id="CHEBI:59789"/>
    </ligand>
</feature>
<comment type="similarity">
    <text evidence="6">Belongs to the methyltransferase superfamily. RNA methyltransferase RsmG family.</text>
</comment>
<dbReference type="PANTHER" id="PTHR31760">
    <property type="entry name" value="S-ADENOSYL-L-METHIONINE-DEPENDENT METHYLTRANSFERASES SUPERFAMILY PROTEIN"/>
    <property type="match status" value="1"/>
</dbReference>
<evidence type="ECO:0000256" key="1">
    <source>
        <dbReference type="ARBA" id="ARBA00022490"/>
    </source>
</evidence>
<comment type="caution">
    <text evidence="7">The sequence shown here is derived from an EMBL/GenBank/DDBJ whole genome shotgun (WGS) entry which is preliminary data.</text>
</comment>
<feature type="binding site" evidence="6">
    <location>
        <position position="145"/>
    </location>
    <ligand>
        <name>S-adenosyl-L-methionine</name>
        <dbReference type="ChEBI" id="CHEBI:59789"/>
    </ligand>
</feature>
<feature type="binding site" evidence="6">
    <location>
        <position position="80"/>
    </location>
    <ligand>
        <name>S-adenosyl-L-methionine</name>
        <dbReference type="ChEBI" id="CHEBI:59789"/>
    </ligand>
</feature>
<keyword evidence="2 6" id="KW-0698">rRNA processing</keyword>
<comment type="subcellular location">
    <subcellularLocation>
        <location evidence="6">Cytoplasm</location>
    </subcellularLocation>
</comment>
<organism evidence="7 8">
    <name type="scientific">Erythrobacter rubeus</name>
    <dbReference type="NCBI Taxonomy" id="2760803"/>
    <lineage>
        <taxon>Bacteria</taxon>
        <taxon>Pseudomonadati</taxon>
        <taxon>Pseudomonadota</taxon>
        <taxon>Alphaproteobacteria</taxon>
        <taxon>Sphingomonadales</taxon>
        <taxon>Erythrobacteraceae</taxon>
        <taxon>Erythrobacter/Porphyrobacter group</taxon>
        <taxon>Erythrobacter</taxon>
    </lineage>
</organism>
<dbReference type="SUPFAM" id="SSF53335">
    <property type="entry name" value="S-adenosyl-L-methionine-dependent methyltransferases"/>
    <property type="match status" value="1"/>
</dbReference>
<dbReference type="InterPro" id="IPR003682">
    <property type="entry name" value="rRNA_ssu_MeTfrase_G"/>
</dbReference>
<evidence type="ECO:0000256" key="5">
    <source>
        <dbReference type="ARBA" id="ARBA00022691"/>
    </source>
</evidence>
<dbReference type="NCBIfam" id="TIGR00138">
    <property type="entry name" value="rsmG_gidB"/>
    <property type="match status" value="1"/>
</dbReference>
<sequence>MVETEEQAKDYVAGLVGVASMDRLAQYVDLLIAENERQNLISKASEGQIWQRHIADSVQLLEHVSRETLDQEHAIWLDLGTGAGLPGLVIAAIFPDLFVRLVESRARRVEFLRECVARLDLERCEVLGERLERIEPFPASVISARAFAPLDKLLRLSAPFSTRSTTYLLPKGRSAAHELKSQKAPIRKMFHVEQSLTDSDAGIIVSSRTHE</sequence>
<evidence type="ECO:0000256" key="2">
    <source>
        <dbReference type="ARBA" id="ARBA00022552"/>
    </source>
</evidence>
<dbReference type="GO" id="GO:0032259">
    <property type="term" value="P:methylation"/>
    <property type="evidence" value="ECO:0007669"/>
    <property type="project" value="UniProtKB-KW"/>
</dbReference>
<keyword evidence="8" id="KW-1185">Reference proteome</keyword>
<evidence type="ECO:0000256" key="6">
    <source>
        <dbReference type="HAMAP-Rule" id="MF_00074"/>
    </source>
</evidence>
<comment type="catalytic activity">
    <reaction evidence="6">
        <text>guanosine(527) in 16S rRNA + S-adenosyl-L-methionine = N(7)-methylguanosine(527) in 16S rRNA + S-adenosyl-L-homocysteine</text>
        <dbReference type="Rhea" id="RHEA:42732"/>
        <dbReference type="Rhea" id="RHEA-COMP:10209"/>
        <dbReference type="Rhea" id="RHEA-COMP:10210"/>
        <dbReference type="ChEBI" id="CHEBI:57856"/>
        <dbReference type="ChEBI" id="CHEBI:59789"/>
        <dbReference type="ChEBI" id="CHEBI:74269"/>
        <dbReference type="ChEBI" id="CHEBI:74480"/>
        <dbReference type="EC" id="2.1.1.170"/>
    </reaction>
</comment>
<reference evidence="7 8" key="1">
    <citation type="submission" date="2020-09" db="EMBL/GenBank/DDBJ databases">
        <authorList>
            <person name="Yoon J.-W."/>
        </authorList>
    </citation>
    <scope>NUCLEOTIDE SEQUENCE [LARGE SCALE GENOMIC DNA]</scope>
    <source>
        <strain evidence="7 8">KMU-140</strain>
    </source>
</reference>
<evidence type="ECO:0000256" key="3">
    <source>
        <dbReference type="ARBA" id="ARBA00022603"/>
    </source>
</evidence>
<evidence type="ECO:0000313" key="7">
    <source>
        <dbReference type="EMBL" id="MBD2843216.1"/>
    </source>
</evidence>
<protein>
    <recommendedName>
        <fullName evidence="6">Ribosomal RNA small subunit methyltransferase G</fullName>
        <ecNumber evidence="6">2.1.1.170</ecNumber>
    </recommendedName>
    <alternativeName>
        <fullName evidence="6">16S rRNA 7-methylguanosine methyltransferase</fullName>
        <shortName evidence="6">16S rRNA m7G methyltransferase</shortName>
    </alternativeName>
</protein>
<keyword evidence="3 6" id="KW-0489">Methyltransferase</keyword>
<keyword evidence="4 6" id="KW-0808">Transferase</keyword>
<keyword evidence="1 6" id="KW-0963">Cytoplasm</keyword>
<dbReference type="HAMAP" id="MF_00074">
    <property type="entry name" value="16SrRNA_methyltr_G"/>
    <property type="match status" value="1"/>
</dbReference>
<feature type="binding site" evidence="6">
    <location>
        <position position="85"/>
    </location>
    <ligand>
        <name>S-adenosyl-L-methionine</name>
        <dbReference type="ChEBI" id="CHEBI:59789"/>
    </ligand>
</feature>
<dbReference type="EC" id="2.1.1.170" evidence="6"/>